<evidence type="ECO:0000313" key="3">
    <source>
        <dbReference type="EMBL" id="AMX01038.1"/>
    </source>
</evidence>
<dbReference type="NCBIfam" id="NF010193">
    <property type="entry name" value="PRK13672.1"/>
    <property type="match status" value="1"/>
</dbReference>
<dbReference type="RefSeq" id="WP_066791881.1">
    <property type="nucleotide sequence ID" value="NZ_CP014806.1"/>
</dbReference>
<dbReference type="InterPro" id="IPR036806">
    <property type="entry name" value="YozE_SAM-like_sf"/>
</dbReference>
<dbReference type="Proteomes" id="UP000076021">
    <property type="component" value="Chromosome"/>
</dbReference>
<dbReference type="STRING" id="241244.ATY39_07650"/>
<dbReference type="SUPFAM" id="SSF140652">
    <property type="entry name" value="YozE-like"/>
    <property type="match status" value="1"/>
</dbReference>
<proteinExistence type="inferred from homology"/>
<reference evidence="3 4" key="1">
    <citation type="journal article" date="2016" name="Genome Announc.">
        <title>Whole-Genome Sequence of Rummeliibacillus stabekisii Strain PP9 Isolated from Antarctic Soil.</title>
        <authorList>
            <person name="da Mota F.F."/>
            <person name="Vollu R.E."/>
            <person name="Jurelevicius D."/>
            <person name="Seldin L."/>
        </authorList>
    </citation>
    <scope>NUCLEOTIDE SEQUENCE [LARGE SCALE GENOMIC DNA]</scope>
    <source>
        <strain evidence="3 4">PP9</strain>
    </source>
</reference>
<evidence type="ECO:0000256" key="1">
    <source>
        <dbReference type="HAMAP-Rule" id="MF_01538"/>
    </source>
</evidence>
<dbReference type="KEGG" id="rst:ATY39_07650"/>
<dbReference type="OrthoDB" id="2242851at2"/>
<reference evidence="4" key="2">
    <citation type="submission" date="2016-03" db="EMBL/GenBank/DDBJ databases">
        <authorList>
            <person name="Ploux O."/>
        </authorList>
    </citation>
    <scope>NUCLEOTIDE SEQUENCE [LARGE SCALE GENOMIC DNA]</scope>
    <source>
        <strain evidence="4">PP9</strain>
    </source>
</reference>
<comment type="similarity">
    <text evidence="1">Belongs to the UPF0346 family.</text>
</comment>
<gene>
    <name evidence="3" type="ORF">ATY39_07650</name>
</gene>
<accession>A0A143HH19</accession>
<dbReference type="AlphaFoldDB" id="A0A143HH19"/>
<dbReference type="InterPro" id="IPR023089">
    <property type="entry name" value="YozE_SAM-like"/>
</dbReference>
<evidence type="ECO:0000259" key="2">
    <source>
        <dbReference type="Pfam" id="PF06855"/>
    </source>
</evidence>
<dbReference type="HAMAP" id="MF_01538">
    <property type="entry name" value="UPF0346"/>
    <property type="match status" value="1"/>
</dbReference>
<dbReference type="EMBL" id="CP014806">
    <property type="protein sequence ID" value="AMX01038.1"/>
    <property type="molecule type" value="Genomic_DNA"/>
</dbReference>
<organism evidence="3 4">
    <name type="scientific">Rummeliibacillus stabekisii</name>
    <dbReference type="NCBI Taxonomy" id="241244"/>
    <lineage>
        <taxon>Bacteria</taxon>
        <taxon>Bacillati</taxon>
        <taxon>Bacillota</taxon>
        <taxon>Bacilli</taxon>
        <taxon>Bacillales</taxon>
        <taxon>Caryophanaceae</taxon>
        <taxon>Rummeliibacillus</taxon>
    </lineage>
</organism>
<evidence type="ECO:0000313" key="4">
    <source>
        <dbReference type="Proteomes" id="UP000076021"/>
    </source>
</evidence>
<dbReference type="InterPro" id="IPR010673">
    <property type="entry name" value="UPF0346"/>
</dbReference>
<protein>
    <recommendedName>
        <fullName evidence="1">UPF0346 protein ATY39_07650</fullName>
    </recommendedName>
</protein>
<sequence>MKPSFYQYVLTFRGGKNDPKADFAEAAFDDHSFPKAEEDFSALSKYIEENDNDQLKATVFDELWQLYEEKFSE</sequence>
<dbReference type="Pfam" id="PF06855">
    <property type="entry name" value="YozE_SAM_like"/>
    <property type="match status" value="1"/>
</dbReference>
<name>A0A143HH19_9BACL</name>
<dbReference type="Gene3D" id="1.10.150.260">
    <property type="entry name" value="YozE SAM-like"/>
    <property type="match status" value="1"/>
</dbReference>
<keyword evidence="4" id="KW-1185">Reference proteome</keyword>
<feature type="domain" description="YozE SAM-like" evidence="2">
    <location>
        <begin position="4"/>
        <end position="69"/>
    </location>
</feature>